<dbReference type="PANTHER" id="PTHR43737:SF1">
    <property type="entry name" value="DUF1501 DOMAIN-CONTAINING PROTEIN"/>
    <property type="match status" value="1"/>
</dbReference>
<feature type="signal peptide" evidence="1">
    <location>
        <begin position="1"/>
        <end position="30"/>
    </location>
</feature>
<keyword evidence="3" id="KW-1185">Reference proteome</keyword>
<feature type="chain" id="PRO_5005294424" description="Twin-arginine translocation pathway signal" evidence="1">
    <location>
        <begin position="31"/>
        <end position="381"/>
    </location>
</feature>
<evidence type="ECO:0000313" key="3">
    <source>
        <dbReference type="Proteomes" id="UP000052268"/>
    </source>
</evidence>
<dbReference type="InterPro" id="IPR010869">
    <property type="entry name" value="DUF1501"/>
</dbReference>
<sequence length="381" mass="39747">MIMTYSRRHALRNIAAVGAGALFCPRIAFAAVPGDRRFVFVIQRGAADGLNIVVPHGDPGYAAARGALAIDPANMIKLDGMFGLHSALKETGRMYADGQALALHAVASSYRERSHFDGQNVLETGGNRPYAIKDGWMNRLVSLMPGTHAEPIAFAPIVPLALRGAAPVTSYASSSLPRATDDLMARVEGLYASDAALHALWSAAMATRAQAGEDAGGQDPAALGRLVAGFLARPDGPRVAMIETGGWDTHSGQGGRMATQLKRLDAMLAALRDGMGTVWSKTIVLVATEFGRTVAANGTGGTDHGTASATLLVGGAVQGRKVLADWPGLSPGALHEGRDLRPTMSLEVVIGNVLAQSYGIDPGKLFSATKPIEHIGGLLRS</sequence>
<gene>
    <name evidence="2" type="ORF">V474_08930</name>
</gene>
<protein>
    <recommendedName>
        <fullName evidence="4">Twin-arginine translocation pathway signal</fullName>
    </recommendedName>
</protein>
<dbReference type="OrthoDB" id="9779968at2"/>
<accession>A0A0J8AYR4</accession>
<dbReference type="Proteomes" id="UP000052268">
    <property type="component" value="Unassembled WGS sequence"/>
</dbReference>
<dbReference type="PROSITE" id="PS51318">
    <property type="entry name" value="TAT"/>
    <property type="match status" value="1"/>
</dbReference>
<dbReference type="Pfam" id="PF07394">
    <property type="entry name" value="DUF1501"/>
    <property type="match status" value="1"/>
</dbReference>
<evidence type="ECO:0008006" key="4">
    <source>
        <dbReference type="Google" id="ProtNLM"/>
    </source>
</evidence>
<dbReference type="AlphaFoldDB" id="A0A0J8AYR4"/>
<dbReference type="InterPro" id="IPR006311">
    <property type="entry name" value="TAT_signal"/>
</dbReference>
<name>A0A0J8AYR4_9SPHN</name>
<dbReference type="PATRIC" id="fig|1114963.3.peg.688"/>
<proteinExistence type="predicted"/>
<evidence type="ECO:0000256" key="1">
    <source>
        <dbReference type="SAM" id="SignalP"/>
    </source>
</evidence>
<dbReference type="EMBL" id="JACU01000002">
    <property type="protein sequence ID" value="KMS59325.1"/>
    <property type="molecule type" value="Genomic_DNA"/>
</dbReference>
<evidence type="ECO:0000313" key="2">
    <source>
        <dbReference type="EMBL" id="KMS59325.1"/>
    </source>
</evidence>
<reference evidence="2 3" key="1">
    <citation type="journal article" date="2015" name="G3 (Bethesda)">
        <title>Insights into Ongoing Evolution of the Hexachlorocyclohexane Catabolic Pathway from Comparative Genomics of Ten Sphingomonadaceae Strains.</title>
        <authorList>
            <person name="Pearce S.L."/>
            <person name="Oakeshott J.G."/>
            <person name="Pandey G."/>
        </authorList>
    </citation>
    <scope>NUCLEOTIDE SEQUENCE [LARGE SCALE GENOMIC DNA]</scope>
    <source>
        <strain evidence="2 3">LL02</strain>
    </source>
</reference>
<keyword evidence="1" id="KW-0732">Signal</keyword>
<organism evidence="2 3">
    <name type="scientific">Novosphingobium barchaimii LL02</name>
    <dbReference type="NCBI Taxonomy" id="1114963"/>
    <lineage>
        <taxon>Bacteria</taxon>
        <taxon>Pseudomonadati</taxon>
        <taxon>Pseudomonadota</taxon>
        <taxon>Alphaproteobacteria</taxon>
        <taxon>Sphingomonadales</taxon>
        <taxon>Sphingomonadaceae</taxon>
        <taxon>Novosphingobium</taxon>
    </lineage>
</organism>
<comment type="caution">
    <text evidence="2">The sequence shown here is derived from an EMBL/GenBank/DDBJ whole genome shotgun (WGS) entry which is preliminary data.</text>
</comment>
<dbReference type="PANTHER" id="PTHR43737">
    <property type="entry name" value="BLL7424 PROTEIN"/>
    <property type="match status" value="1"/>
</dbReference>